<sequence>MQSKMKKVELGPFWDNLDNLSNQLADFCAIHNYPAGVLPTNVFLRTKGAYVLVEAIAKHGGPEIVAQKLGWQLPKQKKWTPVRAVLRNRELDALTEEVVRLMEERNLPKNEMPSRNTIRKYKPVLMNKISAGRSYYEQITQRLGFKVEKKTRKKRHKEEGKIEEEENNKKRAWGYWTDVNNIGKELENFCKQNNFNQHIVPASQQLLSKGRGDIWYAIARKGGERKVASQLGLHCNQDWRYFEEFLYLVKQIHQFCLVHNCKGMMPSYRTFRLAGRSDLATLVLRHGGTIALGARLGLQLSCNTAKSRLLNWGPFSIEFAIDCLEFTKQHCNVVEGMIRMPTEQCMLSHGRKDLVDTMETFGGAVQVARRLGLAPPHDRDWAWLAVDGISENRNDG</sequence>
<accession>A0AAV9I8G6</accession>
<name>A0AAV9I8G6_9RHOD</name>
<gene>
    <name evidence="1" type="ORF">GAYE_PCTG71G1543</name>
</gene>
<dbReference type="EMBL" id="JANCYU010000018">
    <property type="protein sequence ID" value="KAK4523647.1"/>
    <property type="molecule type" value="Genomic_DNA"/>
</dbReference>
<dbReference type="AlphaFoldDB" id="A0AAV9I8G6"/>
<comment type="caution">
    <text evidence="1">The sequence shown here is derived from an EMBL/GenBank/DDBJ whole genome shotgun (WGS) entry which is preliminary data.</text>
</comment>
<proteinExistence type="predicted"/>
<organism evidence="1 2">
    <name type="scientific">Galdieria yellowstonensis</name>
    <dbReference type="NCBI Taxonomy" id="3028027"/>
    <lineage>
        <taxon>Eukaryota</taxon>
        <taxon>Rhodophyta</taxon>
        <taxon>Bangiophyceae</taxon>
        <taxon>Galdieriales</taxon>
        <taxon>Galdieriaceae</taxon>
        <taxon>Galdieria</taxon>
    </lineage>
</organism>
<protein>
    <submittedName>
        <fullName evidence="1">Uncharacterized protein</fullName>
    </submittedName>
</protein>
<dbReference type="Proteomes" id="UP001300502">
    <property type="component" value="Unassembled WGS sequence"/>
</dbReference>
<reference evidence="1 2" key="1">
    <citation type="submission" date="2022-07" db="EMBL/GenBank/DDBJ databases">
        <title>Genome-wide signatures of adaptation to extreme environments.</title>
        <authorList>
            <person name="Cho C.H."/>
            <person name="Yoon H.S."/>
        </authorList>
    </citation>
    <scope>NUCLEOTIDE SEQUENCE [LARGE SCALE GENOMIC DNA]</scope>
    <source>
        <strain evidence="1 2">108.79 E11</strain>
    </source>
</reference>
<keyword evidence="2" id="KW-1185">Reference proteome</keyword>
<evidence type="ECO:0000313" key="2">
    <source>
        <dbReference type="Proteomes" id="UP001300502"/>
    </source>
</evidence>
<evidence type="ECO:0000313" key="1">
    <source>
        <dbReference type="EMBL" id="KAK4523647.1"/>
    </source>
</evidence>